<dbReference type="Gene3D" id="3.40.630.30">
    <property type="match status" value="1"/>
</dbReference>
<dbReference type="EMBL" id="BTGC01000003">
    <property type="protein sequence ID" value="GMM51298.1"/>
    <property type="molecule type" value="Genomic_DNA"/>
</dbReference>
<sequence length="152" mass="17967">MVSWVVKNGAELSAKDIYEIIKLRIQVFQVQMDCVYQDADGRDLLEDTYHLEGWIDNVDHPVSYLRMIFKDNVVVIGRVFVLKEFRNMKLGDALLTKALDVIDELKIERGTNMIELHSQYYIRNWYAKHGFKMIGEPFYEAKTKHIMMFKDI</sequence>
<name>A0AAV5RKN6_STABA</name>
<dbReference type="PROSITE" id="PS51186">
    <property type="entry name" value="GNAT"/>
    <property type="match status" value="1"/>
</dbReference>
<comment type="caution">
    <text evidence="2">The sequence shown here is derived from an EMBL/GenBank/DDBJ whole genome shotgun (WGS) entry which is preliminary data.</text>
</comment>
<gene>
    <name evidence="2" type="ORF">DASB73_022560</name>
</gene>
<reference evidence="2 3" key="1">
    <citation type="journal article" date="2023" name="Elife">
        <title>Identification of key yeast species and microbe-microbe interactions impacting larval growth of Drosophila in the wild.</title>
        <authorList>
            <person name="Mure A."/>
            <person name="Sugiura Y."/>
            <person name="Maeda R."/>
            <person name="Honda K."/>
            <person name="Sakurai N."/>
            <person name="Takahashi Y."/>
            <person name="Watada M."/>
            <person name="Katoh T."/>
            <person name="Gotoh A."/>
            <person name="Gotoh Y."/>
            <person name="Taniguchi I."/>
            <person name="Nakamura K."/>
            <person name="Hayashi T."/>
            <person name="Katayama T."/>
            <person name="Uemura T."/>
            <person name="Hattori Y."/>
        </authorList>
    </citation>
    <scope>NUCLEOTIDE SEQUENCE [LARGE SCALE GENOMIC DNA]</scope>
    <source>
        <strain evidence="2 3">SB-73</strain>
    </source>
</reference>
<feature type="domain" description="N-acetyltransferase" evidence="1">
    <location>
        <begin position="7"/>
        <end position="152"/>
    </location>
</feature>
<dbReference type="InterPro" id="IPR000182">
    <property type="entry name" value="GNAT_dom"/>
</dbReference>
<dbReference type="AlphaFoldDB" id="A0AAV5RKN6"/>
<evidence type="ECO:0000259" key="1">
    <source>
        <dbReference type="PROSITE" id="PS51186"/>
    </source>
</evidence>
<protein>
    <recommendedName>
        <fullName evidence="1">N-acetyltransferase domain-containing protein</fullName>
    </recommendedName>
</protein>
<dbReference type="SUPFAM" id="SSF55729">
    <property type="entry name" value="Acyl-CoA N-acyltransferases (Nat)"/>
    <property type="match status" value="1"/>
</dbReference>
<dbReference type="GO" id="GO:0016747">
    <property type="term" value="F:acyltransferase activity, transferring groups other than amino-acyl groups"/>
    <property type="evidence" value="ECO:0007669"/>
    <property type="project" value="InterPro"/>
</dbReference>
<dbReference type="InterPro" id="IPR016181">
    <property type="entry name" value="Acyl_CoA_acyltransferase"/>
</dbReference>
<dbReference type="CDD" id="cd04301">
    <property type="entry name" value="NAT_SF"/>
    <property type="match status" value="1"/>
</dbReference>
<keyword evidence="3" id="KW-1185">Reference proteome</keyword>
<dbReference type="Proteomes" id="UP001362899">
    <property type="component" value="Unassembled WGS sequence"/>
</dbReference>
<proteinExistence type="predicted"/>
<organism evidence="2 3">
    <name type="scientific">Starmerella bacillaris</name>
    <name type="common">Yeast</name>
    <name type="synonym">Candida zemplinina</name>
    <dbReference type="NCBI Taxonomy" id="1247836"/>
    <lineage>
        <taxon>Eukaryota</taxon>
        <taxon>Fungi</taxon>
        <taxon>Dikarya</taxon>
        <taxon>Ascomycota</taxon>
        <taxon>Saccharomycotina</taxon>
        <taxon>Dipodascomycetes</taxon>
        <taxon>Dipodascales</taxon>
        <taxon>Trichomonascaceae</taxon>
        <taxon>Starmerella</taxon>
    </lineage>
</organism>
<dbReference type="Pfam" id="PF13673">
    <property type="entry name" value="Acetyltransf_10"/>
    <property type="match status" value="1"/>
</dbReference>
<evidence type="ECO:0000313" key="3">
    <source>
        <dbReference type="Proteomes" id="UP001362899"/>
    </source>
</evidence>
<accession>A0AAV5RKN6</accession>
<evidence type="ECO:0000313" key="2">
    <source>
        <dbReference type="EMBL" id="GMM51298.1"/>
    </source>
</evidence>